<organism evidence="2 3">
    <name type="scientific">Rhipicephalus microplus</name>
    <name type="common">Cattle tick</name>
    <name type="synonym">Boophilus microplus</name>
    <dbReference type="NCBI Taxonomy" id="6941"/>
    <lineage>
        <taxon>Eukaryota</taxon>
        <taxon>Metazoa</taxon>
        <taxon>Ecdysozoa</taxon>
        <taxon>Arthropoda</taxon>
        <taxon>Chelicerata</taxon>
        <taxon>Arachnida</taxon>
        <taxon>Acari</taxon>
        <taxon>Parasitiformes</taxon>
        <taxon>Ixodida</taxon>
        <taxon>Ixodoidea</taxon>
        <taxon>Ixodidae</taxon>
        <taxon>Rhipicephalinae</taxon>
        <taxon>Rhipicephalus</taxon>
        <taxon>Boophilus</taxon>
    </lineage>
</organism>
<reference evidence="2" key="1">
    <citation type="journal article" date="2020" name="Cell">
        <title>Large-Scale Comparative Analyses of Tick Genomes Elucidate Their Genetic Diversity and Vector Capacities.</title>
        <authorList>
            <consortium name="Tick Genome and Microbiome Consortium (TIGMIC)"/>
            <person name="Jia N."/>
            <person name="Wang J."/>
            <person name="Shi W."/>
            <person name="Du L."/>
            <person name="Sun Y."/>
            <person name="Zhan W."/>
            <person name="Jiang J.F."/>
            <person name="Wang Q."/>
            <person name="Zhang B."/>
            <person name="Ji P."/>
            <person name="Bell-Sakyi L."/>
            <person name="Cui X.M."/>
            <person name="Yuan T.T."/>
            <person name="Jiang B.G."/>
            <person name="Yang W.F."/>
            <person name="Lam T.T."/>
            <person name="Chang Q.C."/>
            <person name="Ding S.J."/>
            <person name="Wang X.J."/>
            <person name="Zhu J.G."/>
            <person name="Ruan X.D."/>
            <person name="Zhao L."/>
            <person name="Wei J.T."/>
            <person name="Ye R.Z."/>
            <person name="Que T.C."/>
            <person name="Du C.H."/>
            <person name="Zhou Y.H."/>
            <person name="Cheng J.X."/>
            <person name="Dai P.F."/>
            <person name="Guo W.B."/>
            <person name="Han X.H."/>
            <person name="Huang E.J."/>
            <person name="Li L.F."/>
            <person name="Wei W."/>
            <person name="Gao Y.C."/>
            <person name="Liu J.Z."/>
            <person name="Shao H.Z."/>
            <person name="Wang X."/>
            <person name="Wang C.C."/>
            <person name="Yang T.C."/>
            <person name="Huo Q.B."/>
            <person name="Li W."/>
            <person name="Chen H.Y."/>
            <person name="Chen S.E."/>
            <person name="Zhou L.G."/>
            <person name="Ni X.B."/>
            <person name="Tian J.H."/>
            <person name="Sheng Y."/>
            <person name="Liu T."/>
            <person name="Pan Y.S."/>
            <person name="Xia L.Y."/>
            <person name="Li J."/>
            <person name="Zhao F."/>
            <person name="Cao W.C."/>
        </authorList>
    </citation>
    <scope>NUCLEOTIDE SEQUENCE</scope>
    <source>
        <strain evidence="2">Rmic-2018</strain>
    </source>
</reference>
<evidence type="ECO:0000313" key="2">
    <source>
        <dbReference type="EMBL" id="KAH8038290.1"/>
    </source>
</evidence>
<comment type="caution">
    <text evidence="2">The sequence shown here is derived from an EMBL/GenBank/DDBJ whole genome shotgun (WGS) entry which is preliminary data.</text>
</comment>
<dbReference type="EMBL" id="JABSTU010000001">
    <property type="protein sequence ID" value="KAH8038290.1"/>
    <property type="molecule type" value="Genomic_DNA"/>
</dbReference>
<gene>
    <name evidence="2" type="ORF">HPB51_000463</name>
</gene>
<name>A0A9J6EVE8_RHIMP</name>
<sequence>MIPLSKERLFLQLPSSSQRDELVDTADSENLADFVGTMLAYAAFASSAEEDRKVKLAGFDKTPDQLFFISQCNTFCARNQEAPENYAPFRSRCLVPLRNMPEFSRAFGCAAGTVMNPNKKCTYW</sequence>
<dbReference type="Proteomes" id="UP000821866">
    <property type="component" value="Chromosome 1"/>
</dbReference>
<dbReference type="InterPro" id="IPR024079">
    <property type="entry name" value="MetalloPept_cat_dom_sf"/>
</dbReference>
<dbReference type="SUPFAM" id="SSF55486">
    <property type="entry name" value="Metalloproteases ('zincins'), catalytic domain"/>
    <property type="match status" value="1"/>
</dbReference>
<feature type="domain" description="Peptidase M13 C-terminal" evidence="1">
    <location>
        <begin position="28"/>
        <end position="122"/>
    </location>
</feature>
<dbReference type="InterPro" id="IPR018497">
    <property type="entry name" value="Peptidase_M13_C"/>
</dbReference>
<dbReference type="Gene3D" id="3.40.390.10">
    <property type="entry name" value="Collagenase (Catalytic Domain)"/>
    <property type="match status" value="1"/>
</dbReference>
<dbReference type="InterPro" id="IPR000718">
    <property type="entry name" value="Peptidase_M13"/>
</dbReference>
<evidence type="ECO:0000313" key="3">
    <source>
        <dbReference type="Proteomes" id="UP000821866"/>
    </source>
</evidence>
<dbReference type="GO" id="GO:0016485">
    <property type="term" value="P:protein processing"/>
    <property type="evidence" value="ECO:0007669"/>
    <property type="project" value="TreeGrafter"/>
</dbReference>
<dbReference type="Pfam" id="PF01431">
    <property type="entry name" value="Peptidase_M13"/>
    <property type="match status" value="1"/>
</dbReference>
<dbReference type="AlphaFoldDB" id="A0A9J6EVE8"/>
<protein>
    <recommendedName>
        <fullName evidence="1">Peptidase M13 C-terminal domain-containing protein</fullName>
    </recommendedName>
</protein>
<evidence type="ECO:0000259" key="1">
    <source>
        <dbReference type="Pfam" id="PF01431"/>
    </source>
</evidence>
<dbReference type="PROSITE" id="PS51885">
    <property type="entry name" value="NEPRILYSIN"/>
    <property type="match status" value="1"/>
</dbReference>
<dbReference type="GO" id="GO:0005886">
    <property type="term" value="C:plasma membrane"/>
    <property type="evidence" value="ECO:0007669"/>
    <property type="project" value="TreeGrafter"/>
</dbReference>
<reference evidence="2" key="2">
    <citation type="submission" date="2021-09" db="EMBL/GenBank/DDBJ databases">
        <authorList>
            <person name="Jia N."/>
            <person name="Wang J."/>
            <person name="Shi W."/>
            <person name="Du L."/>
            <person name="Sun Y."/>
            <person name="Zhan W."/>
            <person name="Jiang J."/>
            <person name="Wang Q."/>
            <person name="Zhang B."/>
            <person name="Ji P."/>
            <person name="Sakyi L.B."/>
            <person name="Cui X."/>
            <person name="Yuan T."/>
            <person name="Jiang B."/>
            <person name="Yang W."/>
            <person name="Lam T.T.-Y."/>
            <person name="Chang Q."/>
            <person name="Ding S."/>
            <person name="Wang X."/>
            <person name="Zhu J."/>
            <person name="Ruan X."/>
            <person name="Zhao L."/>
            <person name="Wei J."/>
            <person name="Que T."/>
            <person name="Du C."/>
            <person name="Cheng J."/>
            <person name="Dai P."/>
            <person name="Han X."/>
            <person name="Huang E."/>
            <person name="Gao Y."/>
            <person name="Liu J."/>
            <person name="Shao H."/>
            <person name="Ye R."/>
            <person name="Li L."/>
            <person name="Wei W."/>
            <person name="Wang X."/>
            <person name="Wang C."/>
            <person name="Huo Q."/>
            <person name="Li W."/>
            <person name="Guo W."/>
            <person name="Chen H."/>
            <person name="Chen S."/>
            <person name="Zhou L."/>
            <person name="Zhou L."/>
            <person name="Ni X."/>
            <person name="Tian J."/>
            <person name="Zhou Y."/>
            <person name="Sheng Y."/>
            <person name="Liu T."/>
            <person name="Pan Y."/>
            <person name="Xia L."/>
            <person name="Li J."/>
            <person name="Zhao F."/>
            <person name="Cao W."/>
        </authorList>
    </citation>
    <scope>NUCLEOTIDE SEQUENCE</scope>
    <source>
        <strain evidence="2">Rmic-2018</strain>
        <tissue evidence="2">Larvae</tissue>
    </source>
</reference>
<dbReference type="PANTHER" id="PTHR11733">
    <property type="entry name" value="ZINC METALLOPROTEASE FAMILY M13 NEPRILYSIN-RELATED"/>
    <property type="match status" value="1"/>
</dbReference>
<keyword evidence="3" id="KW-1185">Reference proteome</keyword>
<accession>A0A9J6EVE8</accession>
<proteinExistence type="predicted"/>
<dbReference type="PANTHER" id="PTHR11733:SF241">
    <property type="entry name" value="GH26575P-RELATED"/>
    <property type="match status" value="1"/>
</dbReference>
<dbReference type="GO" id="GO:0004222">
    <property type="term" value="F:metalloendopeptidase activity"/>
    <property type="evidence" value="ECO:0007669"/>
    <property type="project" value="InterPro"/>
</dbReference>